<comment type="caution">
    <text evidence="4">The sequence shown here is derived from an EMBL/GenBank/DDBJ whole genome shotgun (WGS) entry which is preliminary data.</text>
</comment>
<dbReference type="AlphaFoldDB" id="A0A8H5G010"/>
<dbReference type="PANTHER" id="PTHR47990">
    <property type="entry name" value="2-OXOGLUTARATE (2OG) AND FE(II)-DEPENDENT OXYGENASE SUPERFAMILY PROTEIN-RELATED"/>
    <property type="match status" value="1"/>
</dbReference>
<feature type="domain" description="Non-haem dioxygenase N-terminal" evidence="3">
    <location>
        <begin position="81"/>
        <end position="180"/>
    </location>
</feature>
<accession>A0A8H5G010</accession>
<dbReference type="InterPro" id="IPR027443">
    <property type="entry name" value="IPNS-like_sf"/>
</dbReference>
<dbReference type="SUPFAM" id="SSF51197">
    <property type="entry name" value="Clavaminate synthase-like"/>
    <property type="match status" value="1"/>
</dbReference>
<dbReference type="InterPro" id="IPR044861">
    <property type="entry name" value="IPNS-like_FE2OG_OXY"/>
</dbReference>
<protein>
    <recommendedName>
        <fullName evidence="6">Fe2OG dioxygenase domain-containing protein</fullName>
    </recommendedName>
</protein>
<evidence type="ECO:0000259" key="2">
    <source>
        <dbReference type="Pfam" id="PF03171"/>
    </source>
</evidence>
<evidence type="ECO:0000259" key="3">
    <source>
        <dbReference type="Pfam" id="PF14226"/>
    </source>
</evidence>
<organism evidence="4 5">
    <name type="scientific">Tetrapyrgos nigripes</name>
    <dbReference type="NCBI Taxonomy" id="182062"/>
    <lineage>
        <taxon>Eukaryota</taxon>
        <taxon>Fungi</taxon>
        <taxon>Dikarya</taxon>
        <taxon>Basidiomycota</taxon>
        <taxon>Agaricomycotina</taxon>
        <taxon>Agaricomycetes</taxon>
        <taxon>Agaricomycetidae</taxon>
        <taxon>Agaricales</taxon>
        <taxon>Marasmiineae</taxon>
        <taxon>Marasmiaceae</taxon>
        <taxon>Tetrapyrgos</taxon>
    </lineage>
</organism>
<dbReference type="OrthoDB" id="406156at2759"/>
<name>A0A8H5G010_9AGAR</name>
<gene>
    <name evidence="4" type="ORF">D9758_006361</name>
</gene>
<feature type="compositionally biased region" description="Polar residues" evidence="1">
    <location>
        <begin position="59"/>
        <end position="70"/>
    </location>
</feature>
<proteinExistence type="predicted"/>
<evidence type="ECO:0000313" key="5">
    <source>
        <dbReference type="Proteomes" id="UP000559256"/>
    </source>
</evidence>
<dbReference type="Pfam" id="PF14226">
    <property type="entry name" value="DIOX_N"/>
    <property type="match status" value="1"/>
</dbReference>
<dbReference type="InterPro" id="IPR026992">
    <property type="entry name" value="DIOX_N"/>
</dbReference>
<evidence type="ECO:0000313" key="4">
    <source>
        <dbReference type="EMBL" id="KAF5355496.1"/>
    </source>
</evidence>
<sequence length="435" mass="50176">MAGLPQESSTEPEATTRHGNHVVKPWVYPPETKCIPEEQFIDLEVIDLSVPFSSSIDLSTDTSGCATSSAGYRGPGHDDRDISSTPSPQDQEIITRVLKAFHSTGLVALKGHGLASQEIQRQFDLGRLLNEDVGEEEKQTLHARIKEEGSWAGYKPRGYYKRPDGSHDYIEHYDFYPFTALESRLPEIAKPYLNEFRGFIEYNHYVILRKVLAVISLGLGLERDFLWRLHHRGDVSNGVLQPNRSDEEFQEWKHCKDHLRYAMYHPPSEEDRERRKKIWLPGHTDIGSVTFLYSQSIAGLQILTPNGEWKYIRHYPDHIIVDLGDSMEFLTGGVLKAAPHRVIEPPEDQRYLKRLGIFFFVPFLPEVQLRVIDHPSLRKLGAKDMFDEYYRLGGKPLTQAEWLVMKSKLVGTKRVQREKREPVDVLEDIHYRYNP</sequence>
<evidence type="ECO:0008006" key="6">
    <source>
        <dbReference type="Google" id="ProtNLM"/>
    </source>
</evidence>
<feature type="domain" description="Isopenicillin N synthase-like Fe(2+) 2OG dioxygenase" evidence="2">
    <location>
        <begin position="264"/>
        <end position="351"/>
    </location>
</feature>
<keyword evidence="5" id="KW-1185">Reference proteome</keyword>
<dbReference type="InterPro" id="IPR050231">
    <property type="entry name" value="Iron_ascorbate_oxido_reductase"/>
</dbReference>
<feature type="region of interest" description="Disordered" evidence="1">
    <location>
        <begin position="59"/>
        <end position="89"/>
    </location>
</feature>
<dbReference type="Proteomes" id="UP000559256">
    <property type="component" value="Unassembled WGS sequence"/>
</dbReference>
<dbReference type="EMBL" id="JAACJM010000056">
    <property type="protein sequence ID" value="KAF5355496.1"/>
    <property type="molecule type" value="Genomic_DNA"/>
</dbReference>
<dbReference type="Pfam" id="PF03171">
    <property type="entry name" value="2OG-FeII_Oxy"/>
    <property type="match status" value="1"/>
</dbReference>
<dbReference type="Gene3D" id="2.60.120.330">
    <property type="entry name" value="B-lactam Antibiotic, Isopenicillin N Synthase, Chain"/>
    <property type="match status" value="1"/>
</dbReference>
<reference evidence="4 5" key="1">
    <citation type="journal article" date="2020" name="ISME J.">
        <title>Uncovering the hidden diversity of litter-decomposition mechanisms in mushroom-forming fungi.</title>
        <authorList>
            <person name="Floudas D."/>
            <person name="Bentzer J."/>
            <person name="Ahren D."/>
            <person name="Johansson T."/>
            <person name="Persson P."/>
            <person name="Tunlid A."/>
        </authorList>
    </citation>
    <scope>NUCLEOTIDE SEQUENCE [LARGE SCALE GENOMIC DNA]</scope>
    <source>
        <strain evidence="4 5">CBS 291.85</strain>
    </source>
</reference>
<evidence type="ECO:0000256" key="1">
    <source>
        <dbReference type="SAM" id="MobiDB-lite"/>
    </source>
</evidence>